<comment type="caution">
    <text evidence="1">The sequence shown here is derived from an EMBL/GenBank/DDBJ whole genome shotgun (WGS) entry which is preliminary data.</text>
</comment>
<name>A0A9X3Z4D5_9BACL</name>
<evidence type="ECO:0000313" key="2">
    <source>
        <dbReference type="Proteomes" id="UP001151071"/>
    </source>
</evidence>
<dbReference type="EMBL" id="JAPYYP010000017">
    <property type="protein sequence ID" value="MDA5109475.1"/>
    <property type="molecule type" value="Genomic_DNA"/>
</dbReference>
<evidence type="ECO:0000313" key="1">
    <source>
        <dbReference type="EMBL" id="MDA5109475.1"/>
    </source>
</evidence>
<keyword evidence="2" id="KW-1185">Reference proteome</keyword>
<accession>A0A9X3Z4D5</accession>
<proteinExistence type="predicted"/>
<reference evidence="1" key="1">
    <citation type="submission" date="2022-12" db="EMBL/GenBank/DDBJ databases">
        <title>Draft genome sequence of the thermophilic strain Brevibacillus thermoruber HT42, isolated from Los Humeros, Puebla, Mexico, with biotechnological potential.</title>
        <authorList>
            <person name="Lara Sanchez J."/>
            <person name="Solis Palacios R."/>
            <person name="Bustos Baena A.S."/>
            <person name="Ruz Baez A.E."/>
            <person name="Espinosa Luna G."/>
            <person name="Oliart Ros R.M."/>
        </authorList>
    </citation>
    <scope>NUCLEOTIDE SEQUENCE</scope>
    <source>
        <strain evidence="1">HT42</strain>
    </source>
</reference>
<dbReference type="RefSeq" id="WP_271140366.1">
    <property type="nucleotide sequence ID" value="NZ_JAPYYP010000017.1"/>
</dbReference>
<dbReference type="Proteomes" id="UP001151071">
    <property type="component" value="Unassembled WGS sequence"/>
</dbReference>
<protein>
    <submittedName>
        <fullName evidence="1">Uncharacterized protein</fullName>
    </submittedName>
</protein>
<sequence>MDFIREIGVDLQELDDALEIVRDKRIKEQDFIERLALTLNRMLDRPEED</sequence>
<gene>
    <name evidence="1" type="ORF">O3V59_13985</name>
</gene>
<dbReference type="AlphaFoldDB" id="A0A9X3Z4D5"/>
<organism evidence="1 2">
    <name type="scientific">Brevibacillus thermoruber</name>
    <dbReference type="NCBI Taxonomy" id="33942"/>
    <lineage>
        <taxon>Bacteria</taxon>
        <taxon>Bacillati</taxon>
        <taxon>Bacillota</taxon>
        <taxon>Bacilli</taxon>
        <taxon>Bacillales</taxon>
        <taxon>Paenibacillaceae</taxon>
        <taxon>Brevibacillus</taxon>
    </lineage>
</organism>